<feature type="compositionally biased region" description="Low complexity" evidence="1">
    <location>
        <begin position="183"/>
        <end position="194"/>
    </location>
</feature>
<name>A0A5B7CGZ8_PORTR</name>
<protein>
    <submittedName>
        <fullName evidence="2">Uncharacterized protein</fullName>
    </submittedName>
</protein>
<keyword evidence="3" id="KW-1185">Reference proteome</keyword>
<dbReference type="AlphaFoldDB" id="A0A5B7CGZ8"/>
<dbReference type="Proteomes" id="UP000324222">
    <property type="component" value="Unassembled WGS sequence"/>
</dbReference>
<comment type="caution">
    <text evidence="2">The sequence shown here is derived from an EMBL/GenBank/DDBJ whole genome shotgun (WGS) entry which is preliminary data.</text>
</comment>
<gene>
    <name evidence="2" type="ORF">E2C01_001358</name>
</gene>
<feature type="compositionally biased region" description="Basic and acidic residues" evidence="1">
    <location>
        <begin position="195"/>
        <end position="205"/>
    </location>
</feature>
<dbReference type="EMBL" id="VSRR010000043">
    <property type="protein sequence ID" value="MPC08767.1"/>
    <property type="molecule type" value="Genomic_DNA"/>
</dbReference>
<reference evidence="2 3" key="1">
    <citation type="submission" date="2019-05" db="EMBL/GenBank/DDBJ databases">
        <title>Another draft genome of Portunus trituberculatus and its Hox gene families provides insights of decapod evolution.</title>
        <authorList>
            <person name="Jeong J.-H."/>
            <person name="Song I."/>
            <person name="Kim S."/>
            <person name="Choi T."/>
            <person name="Kim D."/>
            <person name="Ryu S."/>
            <person name="Kim W."/>
        </authorList>
    </citation>
    <scope>NUCLEOTIDE SEQUENCE [LARGE SCALE GENOMIC DNA]</scope>
    <source>
        <tissue evidence="2">Muscle</tissue>
    </source>
</reference>
<proteinExistence type="predicted"/>
<organism evidence="2 3">
    <name type="scientific">Portunus trituberculatus</name>
    <name type="common">Swimming crab</name>
    <name type="synonym">Neptunus trituberculatus</name>
    <dbReference type="NCBI Taxonomy" id="210409"/>
    <lineage>
        <taxon>Eukaryota</taxon>
        <taxon>Metazoa</taxon>
        <taxon>Ecdysozoa</taxon>
        <taxon>Arthropoda</taxon>
        <taxon>Crustacea</taxon>
        <taxon>Multicrustacea</taxon>
        <taxon>Malacostraca</taxon>
        <taxon>Eumalacostraca</taxon>
        <taxon>Eucarida</taxon>
        <taxon>Decapoda</taxon>
        <taxon>Pleocyemata</taxon>
        <taxon>Brachyura</taxon>
        <taxon>Eubrachyura</taxon>
        <taxon>Portunoidea</taxon>
        <taxon>Portunidae</taxon>
        <taxon>Portuninae</taxon>
        <taxon>Portunus</taxon>
    </lineage>
</organism>
<evidence type="ECO:0000256" key="1">
    <source>
        <dbReference type="SAM" id="MobiDB-lite"/>
    </source>
</evidence>
<evidence type="ECO:0000313" key="2">
    <source>
        <dbReference type="EMBL" id="MPC08767.1"/>
    </source>
</evidence>
<sequence length="276" mass="31310">MKSQCLRNIKKFGFPHRMVDIWNGLSDEILTAESVHKFKAPQGSRLRVESVMTTLAWTKNCKSDYLVINAEGHRMYPADSSIIYCGRMNAVTPLTTSSNLLLVLPVQLWRCYLPLPRTSLGLRSSLDVINFEELVFFNEKMDLQKMSQEDMEEEDDILTILNTIQTVGWARPKFRLKKLSSSDHLPLFSSSPHSSTEEHIKDVHGRGEASTSTTSFFEGLFSSLIINFAFFFIAKDFKNSGTLPVSVFPPFYDLELFQQGGFKTRAASLGHSSKNY</sequence>
<feature type="region of interest" description="Disordered" evidence="1">
    <location>
        <begin position="183"/>
        <end position="205"/>
    </location>
</feature>
<accession>A0A5B7CGZ8</accession>
<dbReference type="OrthoDB" id="6381941at2759"/>
<evidence type="ECO:0000313" key="3">
    <source>
        <dbReference type="Proteomes" id="UP000324222"/>
    </source>
</evidence>